<reference evidence="1 2" key="1">
    <citation type="journal article" date="2024" name="BMC Genomics">
        <title>Genome assembly of redclaw crayfish (Cherax quadricarinatus) provides insights into its immune adaptation and hypoxia tolerance.</title>
        <authorList>
            <person name="Liu Z."/>
            <person name="Zheng J."/>
            <person name="Li H."/>
            <person name="Fang K."/>
            <person name="Wang S."/>
            <person name="He J."/>
            <person name="Zhou D."/>
            <person name="Weng S."/>
            <person name="Chi M."/>
            <person name="Gu Z."/>
            <person name="He J."/>
            <person name="Li F."/>
            <person name="Wang M."/>
        </authorList>
    </citation>
    <scope>NUCLEOTIDE SEQUENCE [LARGE SCALE GENOMIC DNA]</scope>
    <source>
        <strain evidence="1">ZL_2023a</strain>
    </source>
</reference>
<organism evidence="1 2">
    <name type="scientific">Cherax quadricarinatus</name>
    <name type="common">Australian red claw crayfish</name>
    <dbReference type="NCBI Taxonomy" id="27406"/>
    <lineage>
        <taxon>Eukaryota</taxon>
        <taxon>Metazoa</taxon>
        <taxon>Ecdysozoa</taxon>
        <taxon>Arthropoda</taxon>
        <taxon>Crustacea</taxon>
        <taxon>Multicrustacea</taxon>
        <taxon>Malacostraca</taxon>
        <taxon>Eumalacostraca</taxon>
        <taxon>Eucarida</taxon>
        <taxon>Decapoda</taxon>
        <taxon>Pleocyemata</taxon>
        <taxon>Astacidea</taxon>
        <taxon>Parastacoidea</taxon>
        <taxon>Parastacidae</taxon>
        <taxon>Cherax</taxon>
    </lineage>
</organism>
<sequence>QKGNLFMSSLLHLGGAVLAGRVWRLLGTNLQQTVKRYNGESSSVALSFRTFSSSTFLGTTTRDSDEVTWLHPGDKRLDLIIAMNNNKFFHNGVQLTINTDTPLEP</sequence>
<evidence type="ECO:0000313" key="2">
    <source>
        <dbReference type="Proteomes" id="UP001445076"/>
    </source>
</evidence>
<feature type="non-terminal residue" evidence="1">
    <location>
        <position position="1"/>
    </location>
</feature>
<keyword evidence="2" id="KW-1185">Reference proteome</keyword>
<dbReference type="Proteomes" id="UP001445076">
    <property type="component" value="Unassembled WGS sequence"/>
</dbReference>
<dbReference type="EMBL" id="JARKIK010000425">
    <property type="protein sequence ID" value="KAK8720429.1"/>
    <property type="molecule type" value="Genomic_DNA"/>
</dbReference>
<evidence type="ECO:0000313" key="1">
    <source>
        <dbReference type="EMBL" id="KAK8720429.1"/>
    </source>
</evidence>
<name>A0AAW0VTJ0_CHEQU</name>
<protein>
    <submittedName>
        <fullName evidence="1">Uncharacterized protein</fullName>
    </submittedName>
</protein>
<dbReference type="AlphaFoldDB" id="A0AAW0VTJ0"/>
<proteinExistence type="predicted"/>
<comment type="caution">
    <text evidence="1">The sequence shown here is derived from an EMBL/GenBank/DDBJ whole genome shotgun (WGS) entry which is preliminary data.</text>
</comment>
<feature type="non-terminal residue" evidence="1">
    <location>
        <position position="105"/>
    </location>
</feature>
<accession>A0AAW0VTJ0</accession>
<gene>
    <name evidence="1" type="ORF">OTU49_013328</name>
</gene>